<evidence type="ECO:0000256" key="1">
    <source>
        <dbReference type="SAM" id="Phobius"/>
    </source>
</evidence>
<reference evidence="2 3" key="1">
    <citation type="journal article" date="2012" name="MBio">
        <title>Comparative genome analysis of three eukaryotic parasites with differing abilities to transform leukocytes reveals key mediators of Theileria-induced leukocyte transformation.</title>
        <authorList>
            <person name="Hayashida K."/>
            <person name="Hara Y."/>
            <person name="Abe T."/>
            <person name="Yamasaki C."/>
            <person name="Toyoda A."/>
            <person name="Kosuge T."/>
            <person name="Suzuki Y."/>
            <person name="Sato Y."/>
            <person name="Kawashima S."/>
            <person name="Katayama T."/>
            <person name="Wakaguri H."/>
            <person name="Inoue N."/>
            <person name="Homma K."/>
            <person name="Tada-Umezaki M."/>
            <person name="Yagi Y."/>
            <person name="Fujii Y."/>
            <person name="Habara T."/>
            <person name="Kanehisa M."/>
            <person name="Watanabe H."/>
            <person name="Ito K."/>
            <person name="Gojobori T."/>
            <person name="Sugawara H."/>
            <person name="Imanishi T."/>
            <person name="Weir W."/>
            <person name="Gardner M."/>
            <person name="Pain A."/>
            <person name="Shiels B."/>
            <person name="Hattori M."/>
            <person name="Nene V."/>
            <person name="Sugimoto C."/>
        </authorList>
    </citation>
    <scope>NUCLEOTIDE SEQUENCE [LARGE SCALE GENOMIC DNA]</scope>
    <source>
        <strain evidence="2 3">Shintoku</strain>
    </source>
</reference>
<gene>
    <name evidence="2" type="ORF">TOT_040000111</name>
</gene>
<keyword evidence="3" id="KW-1185">Reference proteome</keyword>
<dbReference type="eggNOG" id="ENOG502SY52">
    <property type="taxonomic scope" value="Eukaryota"/>
</dbReference>
<dbReference type="KEGG" id="tot:TOT_040000111"/>
<keyword evidence="1" id="KW-1133">Transmembrane helix</keyword>
<dbReference type="RefSeq" id="XP_009692031.1">
    <property type="nucleotide sequence ID" value="XM_009693736.1"/>
</dbReference>
<protein>
    <recommendedName>
        <fullName evidence="4">Transmembrane protein</fullName>
    </recommendedName>
</protein>
<dbReference type="VEuPathDB" id="PiroplasmaDB:TOT_040000111"/>
<organism evidence="2 3">
    <name type="scientific">Theileria orientalis strain Shintoku</name>
    <dbReference type="NCBI Taxonomy" id="869250"/>
    <lineage>
        <taxon>Eukaryota</taxon>
        <taxon>Sar</taxon>
        <taxon>Alveolata</taxon>
        <taxon>Apicomplexa</taxon>
        <taxon>Aconoidasida</taxon>
        <taxon>Piroplasmida</taxon>
        <taxon>Theileriidae</taxon>
        <taxon>Theileria</taxon>
    </lineage>
</organism>
<dbReference type="OrthoDB" id="365638at2759"/>
<evidence type="ECO:0000313" key="2">
    <source>
        <dbReference type="EMBL" id="BAM41730.1"/>
    </source>
</evidence>
<evidence type="ECO:0000313" key="3">
    <source>
        <dbReference type="Proteomes" id="UP000003786"/>
    </source>
</evidence>
<dbReference type="EMBL" id="AP011949">
    <property type="protein sequence ID" value="BAM41730.1"/>
    <property type="molecule type" value="Genomic_DNA"/>
</dbReference>
<name>J4DA18_THEOR</name>
<sequence>MLGTELVHSINRLCKNKNLLLNSIFSPTYSATLTGSANITLKSSRFYSSSGSEPGQDNYNWRQRVVGAQTGNRLNVGPYKRGRWFVSYKEDPGSFITNILIILVTGYAIFALLPGTFTSYSFVLGESMKVRRQRKLRQMLLDKANMTESELSYIENYKLETVDEHSAE</sequence>
<evidence type="ECO:0008006" key="4">
    <source>
        <dbReference type="Google" id="ProtNLM"/>
    </source>
</evidence>
<accession>J4DA18</accession>
<keyword evidence="1" id="KW-0812">Transmembrane</keyword>
<dbReference type="AlphaFoldDB" id="J4DA18"/>
<keyword evidence="1" id="KW-0472">Membrane</keyword>
<proteinExistence type="predicted"/>
<dbReference type="GeneID" id="20716209"/>
<feature type="transmembrane region" description="Helical" evidence="1">
    <location>
        <begin position="95"/>
        <end position="125"/>
    </location>
</feature>
<dbReference type="Proteomes" id="UP000003786">
    <property type="component" value="Chromosome 4"/>
</dbReference>